<feature type="region of interest" description="Disordered" evidence="5">
    <location>
        <begin position="58"/>
        <end position="92"/>
    </location>
</feature>
<gene>
    <name evidence="7" type="ORF">WM40_02555</name>
</gene>
<comment type="subcellular location">
    <subcellularLocation>
        <location evidence="1">Cytoplasm</location>
        <location evidence="1">Nucleoid</location>
    </subcellularLocation>
</comment>
<dbReference type="GO" id="GO:0009295">
    <property type="term" value="C:nucleoid"/>
    <property type="evidence" value="ECO:0007669"/>
    <property type="project" value="UniProtKB-SubCell"/>
</dbReference>
<comment type="similarity">
    <text evidence="2">Belongs to the histone-like protein H-NS family.</text>
</comment>
<evidence type="ECO:0000256" key="5">
    <source>
        <dbReference type="SAM" id="MobiDB-lite"/>
    </source>
</evidence>
<keyword evidence="4" id="KW-0238">DNA-binding</keyword>
<dbReference type="PATRIC" id="fig|28092.6.peg.597"/>
<dbReference type="Pfam" id="PF00816">
    <property type="entry name" value="Histone_HNS"/>
    <property type="match status" value="1"/>
</dbReference>
<evidence type="ECO:0000313" key="7">
    <source>
        <dbReference type="EMBL" id="KKB64899.1"/>
    </source>
</evidence>
<reference evidence="7 8" key="1">
    <citation type="submission" date="2015-03" db="EMBL/GenBank/DDBJ databases">
        <title>Draft Genome Sequence of Burkholderia andropogonis type strain ICMP2807, isolated from Sorghum bicolor.</title>
        <authorList>
            <person name="Lopes-Santos L."/>
            <person name="Castro D.B."/>
            <person name="Ottoboni L.M."/>
            <person name="Park D."/>
            <person name="Weirc B.S."/>
            <person name="Destefano S.A."/>
        </authorList>
    </citation>
    <scope>NUCLEOTIDE SEQUENCE [LARGE SCALE GENOMIC DNA]</scope>
    <source>
        <strain evidence="7 8">ICMP2807</strain>
    </source>
</reference>
<dbReference type="Proteomes" id="UP000033618">
    <property type="component" value="Unassembled WGS sequence"/>
</dbReference>
<dbReference type="AlphaFoldDB" id="A0A0F5K4U3"/>
<feature type="domain" description="DNA-binding protein H-NS-like C-terminal" evidence="6">
    <location>
        <begin position="60"/>
        <end position="99"/>
    </location>
</feature>
<proteinExistence type="inferred from homology"/>
<dbReference type="Gene3D" id="4.10.430.30">
    <property type="match status" value="1"/>
</dbReference>
<dbReference type="GO" id="GO:0003677">
    <property type="term" value="F:DNA binding"/>
    <property type="evidence" value="ECO:0007669"/>
    <property type="project" value="UniProtKB-KW"/>
</dbReference>
<comment type="caution">
    <text evidence="7">The sequence shown here is derived from an EMBL/GenBank/DDBJ whole genome shotgun (WGS) entry which is preliminary data.</text>
</comment>
<accession>A0A0F5K4U3</accession>
<name>A0A0F5K4U3_9BURK</name>
<evidence type="ECO:0000256" key="2">
    <source>
        <dbReference type="ARBA" id="ARBA00010610"/>
    </source>
</evidence>
<organism evidence="7 8">
    <name type="scientific">Robbsia andropogonis</name>
    <dbReference type="NCBI Taxonomy" id="28092"/>
    <lineage>
        <taxon>Bacteria</taxon>
        <taxon>Pseudomonadati</taxon>
        <taxon>Pseudomonadota</taxon>
        <taxon>Betaproteobacteria</taxon>
        <taxon>Burkholderiales</taxon>
        <taxon>Burkholderiaceae</taxon>
        <taxon>Robbsia</taxon>
    </lineage>
</organism>
<dbReference type="PANTHER" id="PTHR38097:SF2">
    <property type="entry name" value="DNA-BINDING PROTEIN STPA"/>
    <property type="match status" value="1"/>
</dbReference>
<dbReference type="EMBL" id="LAQU01000002">
    <property type="protein sequence ID" value="KKB64899.1"/>
    <property type="molecule type" value="Genomic_DNA"/>
</dbReference>
<protein>
    <recommendedName>
        <fullName evidence="6">DNA-binding protein H-NS-like C-terminal domain-containing protein</fullName>
    </recommendedName>
</protein>
<dbReference type="STRING" id="28092.WM40_02555"/>
<dbReference type="RefSeq" id="WP_024904866.1">
    <property type="nucleotide sequence ID" value="NZ_CADFGU010000004.1"/>
</dbReference>
<dbReference type="InterPro" id="IPR027444">
    <property type="entry name" value="H-NS_C_dom"/>
</dbReference>
<dbReference type="PANTHER" id="PTHR38097">
    <property type="match status" value="1"/>
</dbReference>
<dbReference type="SUPFAM" id="SSF81273">
    <property type="entry name" value="H-NS histone-like proteins"/>
    <property type="match status" value="1"/>
</dbReference>
<sequence>MTDSLEKLIDERKALDREIERLRTETRRAALAEARELIAKYELMPVEVGFNLKSVTEAKTSTRPPVAPQYRDPDTGATWSGRGKPPRWIAGKDRAAFKL</sequence>
<evidence type="ECO:0000256" key="4">
    <source>
        <dbReference type="ARBA" id="ARBA00023125"/>
    </source>
</evidence>
<dbReference type="SMART" id="SM00528">
    <property type="entry name" value="HNS"/>
    <property type="match status" value="1"/>
</dbReference>
<keyword evidence="3" id="KW-0963">Cytoplasm</keyword>
<evidence type="ECO:0000313" key="8">
    <source>
        <dbReference type="Proteomes" id="UP000033618"/>
    </source>
</evidence>
<evidence type="ECO:0000256" key="1">
    <source>
        <dbReference type="ARBA" id="ARBA00004453"/>
    </source>
</evidence>
<evidence type="ECO:0000259" key="6">
    <source>
        <dbReference type="SMART" id="SM00528"/>
    </source>
</evidence>
<evidence type="ECO:0000256" key="3">
    <source>
        <dbReference type="ARBA" id="ARBA00022490"/>
    </source>
</evidence>
<dbReference type="OrthoDB" id="5297879at2"/>
<keyword evidence="8" id="KW-1185">Reference proteome</keyword>